<feature type="chain" id="PRO_5046771028" description="Putrescine-binding periplasmic protein" evidence="6">
    <location>
        <begin position="27"/>
        <end position="369"/>
    </location>
</feature>
<dbReference type="Proteomes" id="UP001320209">
    <property type="component" value="Chromosome"/>
</dbReference>
<dbReference type="SUPFAM" id="SSF53850">
    <property type="entry name" value="Periplasmic binding protein-like II"/>
    <property type="match status" value="1"/>
</dbReference>
<organism evidence="7 8">
    <name type="scientific">Candidatus Hydrogenosomobacter endosymbioticus</name>
    <dbReference type="NCBI Taxonomy" id="2558174"/>
    <lineage>
        <taxon>Bacteria</taxon>
        <taxon>Pseudomonadati</taxon>
        <taxon>Pseudomonadota</taxon>
        <taxon>Alphaproteobacteria</taxon>
        <taxon>Holosporales</taxon>
        <taxon>Holosporaceae</taxon>
        <taxon>Candidatus Hydrogenosomobacter</taxon>
    </lineage>
</organism>
<dbReference type="InterPro" id="IPR006059">
    <property type="entry name" value="SBP"/>
</dbReference>
<evidence type="ECO:0000256" key="5">
    <source>
        <dbReference type="PIRNR" id="PIRNR019574"/>
    </source>
</evidence>
<sequence>MFVIKRFCFLLLSISCAIFLELAPCAARGPREVYIYCWADYVPQSVIKRFTEETGIKVLYDVFDSPEALEAKLISNSGYDVVFPSAWPSFSLGVKSSLFLKLDYSKIPNAKFLSKKIMDRLSKADPKNQYGVPFVWAMTGIGYNKDSVRALVGTEKIDSWGAIFSPNVIKLLAAGRVSLLDSPSEVFQAAFLYLGINPYTKDPKDWEKAALLIMKIRPYISRFDSSQQVTNLLDSNTCLLHGWSTYVNMAKEIGREFSNIKFVIPKEGGTMWIDVLAIPKDSPHVLEAHEFINFILRPDNMAEISNTVRAANPVEESYQFVSPEIFNDPAIFPTDEVVERLYQEQELDAKTQRMVTRMWMRIKMGYGCL</sequence>
<proteinExistence type="inferred from homology"/>
<dbReference type="EMBL" id="AP025225">
    <property type="protein sequence ID" value="BDB96342.1"/>
    <property type="molecule type" value="Genomic_DNA"/>
</dbReference>
<evidence type="ECO:0000313" key="7">
    <source>
        <dbReference type="EMBL" id="BDB96342.1"/>
    </source>
</evidence>
<comment type="subcellular location">
    <subcellularLocation>
        <location evidence="1 5">Periplasm</location>
    </subcellularLocation>
</comment>
<comment type="similarity">
    <text evidence="5">Belongs to the bacterial solute-binding protein PotD/PotF family.</text>
</comment>
<accession>A0ABM7V974</accession>
<evidence type="ECO:0000256" key="3">
    <source>
        <dbReference type="ARBA" id="ARBA00022729"/>
    </source>
</evidence>
<name>A0ABM7V974_9PROT</name>
<evidence type="ECO:0000256" key="6">
    <source>
        <dbReference type="SAM" id="SignalP"/>
    </source>
</evidence>
<protein>
    <recommendedName>
        <fullName evidence="5">Putrescine-binding periplasmic protein</fullName>
    </recommendedName>
</protein>
<dbReference type="Gene3D" id="3.40.190.10">
    <property type="entry name" value="Periplasmic binding protein-like II"/>
    <property type="match status" value="2"/>
</dbReference>
<keyword evidence="4 5" id="KW-0574">Periplasm</keyword>
<reference evidence="7" key="1">
    <citation type="submission" date="2021-10" db="EMBL/GenBank/DDBJ databases">
        <title>Genome Sequence of The Candidatus Hydrogeosomobacter endosymbioticus, an Intracellular Bacterial Symbiont of the Anaerobic Ciliate GW7.</title>
        <authorList>
            <person name="Shiohama Y."/>
            <person name="Shinzato N."/>
        </authorList>
    </citation>
    <scope>NUCLEOTIDE SEQUENCE [LARGE SCALE GENOMIC DNA]</scope>
    <source>
        <strain evidence="7">200920</strain>
    </source>
</reference>
<keyword evidence="8" id="KW-1185">Reference proteome</keyword>
<feature type="signal peptide" evidence="6">
    <location>
        <begin position="1"/>
        <end position="26"/>
    </location>
</feature>
<gene>
    <name evidence="7" type="ORF">HYD_4750</name>
</gene>
<dbReference type="PIRSF" id="PIRSF019574">
    <property type="entry name" value="Periplasmic_polyamine_BP"/>
    <property type="match status" value="1"/>
</dbReference>
<dbReference type="PANTHER" id="PTHR30222">
    <property type="entry name" value="SPERMIDINE/PUTRESCINE-BINDING PERIPLASMIC PROTEIN"/>
    <property type="match status" value="1"/>
</dbReference>
<keyword evidence="2 5" id="KW-0813">Transport</keyword>
<dbReference type="InterPro" id="IPR001188">
    <property type="entry name" value="Sperm_putr-bd"/>
</dbReference>
<evidence type="ECO:0000313" key="8">
    <source>
        <dbReference type="Proteomes" id="UP001320209"/>
    </source>
</evidence>
<keyword evidence="3 6" id="KW-0732">Signal</keyword>
<dbReference type="RefSeq" id="WP_236864639.1">
    <property type="nucleotide sequence ID" value="NZ_AP025225.1"/>
</dbReference>
<comment type="function">
    <text evidence="5">Required for the activity of the bacterial periplasmic transport system of putrescine.</text>
</comment>
<dbReference type="PRINTS" id="PR00909">
    <property type="entry name" value="SPERMDNBNDNG"/>
</dbReference>
<dbReference type="Pfam" id="PF13416">
    <property type="entry name" value="SBP_bac_8"/>
    <property type="match status" value="1"/>
</dbReference>
<evidence type="ECO:0000256" key="4">
    <source>
        <dbReference type="ARBA" id="ARBA00022764"/>
    </source>
</evidence>
<dbReference type="PANTHER" id="PTHR30222:SF12">
    <property type="entry name" value="NORSPERMIDINE SENSOR"/>
    <property type="match status" value="1"/>
</dbReference>
<evidence type="ECO:0000256" key="2">
    <source>
        <dbReference type="ARBA" id="ARBA00022448"/>
    </source>
</evidence>
<evidence type="ECO:0000256" key="1">
    <source>
        <dbReference type="ARBA" id="ARBA00004418"/>
    </source>
</evidence>